<dbReference type="EMBL" id="DF968182">
    <property type="protein sequence ID" value="GAP42119.1"/>
    <property type="molecule type" value="Genomic_DNA"/>
</dbReference>
<evidence type="ECO:0000313" key="9">
    <source>
        <dbReference type="EMBL" id="GAP43728.1"/>
    </source>
</evidence>
<accession>A0A0S7C066</accession>
<gene>
    <name evidence="7" type="ORF">TBC1_11107</name>
    <name evidence="9" type="ORF">TBC1_111886</name>
    <name evidence="10" type="ORF">TBC1_111894</name>
    <name evidence="8" type="ORF">TBC1_11248</name>
    <name evidence="11" type="ORF">TBC1_1268</name>
</gene>
<dbReference type="InterPro" id="IPR047952">
    <property type="entry name" value="Transpos_IS4"/>
</dbReference>
<keyword evidence="5" id="KW-1133">Transmembrane helix</keyword>
<organism evidence="11">
    <name type="scientific">Lentimicrobium saccharophilum</name>
    <dbReference type="NCBI Taxonomy" id="1678841"/>
    <lineage>
        <taxon>Bacteria</taxon>
        <taxon>Pseudomonadati</taxon>
        <taxon>Bacteroidota</taxon>
        <taxon>Bacteroidia</taxon>
        <taxon>Bacteroidales</taxon>
        <taxon>Lentimicrobiaceae</taxon>
        <taxon>Lentimicrobium</taxon>
    </lineage>
</organism>
<evidence type="ECO:0000256" key="5">
    <source>
        <dbReference type="SAM" id="Phobius"/>
    </source>
</evidence>
<evidence type="ECO:0000256" key="1">
    <source>
        <dbReference type="ARBA" id="ARBA00010075"/>
    </source>
</evidence>
<sequence>MGTDCKQGIKVQDLLKLIPDDLLADLSSETNVDYQVKKLYGRNVFSLLLFGLIESDRLGLRSLEDFYNSTHYKVLFNIPNKNTTKYNSLSARLATMNVDFFRKAYEAIYEQCSQLYDENDLALNYKLSRVDSTMVCQTAAKLENGIHVGCKKDGKKQIKYTVCLTDMFPSSVEVFNQQCHISENLTIPKAIFRVIDKNKDNVFVFDRGVSDRQTFCKLDQEEYTFVTRLKSDARFIALEDFEISQDQKVRNLTILKDQRVYLYKSGTSVVEHSFRLVQAINDKGYPYFFLTNMFSIPAKDIITIYKSRWDIEVFFRFIKQELNFSHFISVNENGIKILLYMTLILSMLILIYKKINGLGYKTAKRRFMIEMWDIIAIIMIKHSGGDPSLVFR</sequence>
<protein>
    <submittedName>
        <fullName evidence="11">Protein containing transposase DDE domain</fullName>
    </submittedName>
</protein>
<dbReference type="EMBL" id="DF968182">
    <property type="protein sequence ID" value="GAP41979.1"/>
    <property type="molecule type" value="Genomic_DNA"/>
</dbReference>
<evidence type="ECO:0000256" key="3">
    <source>
        <dbReference type="ARBA" id="ARBA00023125"/>
    </source>
</evidence>
<evidence type="ECO:0000313" key="12">
    <source>
        <dbReference type="Proteomes" id="UP000053091"/>
    </source>
</evidence>
<keyword evidence="5" id="KW-0472">Membrane</keyword>
<dbReference type="PATRIC" id="fig|1678841.3.peg.128"/>
<evidence type="ECO:0000313" key="11">
    <source>
        <dbReference type="EMBL" id="GAP44267.1"/>
    </source>
</evidence>
<dbReference type="InterPro" id="IPR012337">
    <property type="entry name" value="RNaseH-like_sf"/>
</dbReference>
<evidence type="ECO:0000313" key="8">
    <source>
        <dbReference type="EMBL" id="GAP42119.1"/>
    </source>
</evidence>
<keyword evidence="2" id="KW-0815">Transposition</keyword>
<feature type="transmembrane region" description="Helical" evidence="5">
    <location>
        <begin position="337"/>
        <end position="355"/>
    </location>
</feature>
<dbReference type="PANTHER" id="PTHR33258:SF1">
    <property type="entry name" value="TRANSPOSASE INSL FOR INSERTION SEQUENCE ELEMENT IS186A-RELATED"/>
    <property type="match status" value="1"/>
</dbReference>
<feature type="domain" description="Transposase IS4-like" evidence="6">
    <location>
        <begin position="194"/>
        <end position="348"/>
    </location>
</feature>
<evidence type="ECO:0000259" key="6">
    <source>
        <dbReference type="Pfam" id="PF01609"/>
    </source>
</evidence>
<dbReference type="GO" id="GO:0006313">
    <property type="term" value="P:DNA transposition"/>
    <property type="evidence" value="ECO:0007669"/>
    <property type="project" value="InterPro"/>
</dbReference>
<dbReference type="EMBL" id="DF968183">
    <property type="protein sequence ID" value="GAP44267.1"/>
    <property type="molecule type" value="Genomic_DNA"/>
</dbReference>
<dbReference type="InterPro" id="IPR002559">
    <property type="entry name" value="Transposase_11"/>
</dbReference>
<dbReference type="GO" id="GO:0003677">
    <property type="term" value="F:DNA binding"/>
    <property type="evidence" value="ECO:0007669"/>
    <property type="project" value="UniProtKB-KW"/>
</dbReference>
<dbReference type="Pfam" id="PF01609">
    <property type="entry name" value="DDE_Tnp_1"/>
    <property type="match status" value="1"/>
</dbReference>
<dbReference type="NCBIfam" id="NF033592">
    <property type="entry name" value="transpos_IS4_1"/>
    <property type="match status" value="1"/>
</dbReference>
<dbReference type="GO" id="GO:0004803">
    <property type="term" value="F:transposase activity"/>
    <property type="evidence" value="ECO:0007669"/>
    <property type="project" value="InterPro"/>
</dbReference>
<dbReference type="EMBL" id="DF968182">
    <property type="protein sequence ID" value="GAP43728.1"/>
    <property type="molecule type" value="Genomic_DNA"/>
</dbReference>
<keyword evidence="12" id="KW-1185">Reference proteome</keyword>
<dbReference type="Proteomes" id="UP000053091">
    <property type="component" value="Unassembled WGS sequence"/>
</dbReference>
<dbReference type="RefSeq" id="WP_062036967.1">
    <property type="nucleotide sequence ID" value="NZ_DF968182.1"/>
</dbReference>
<proteinExistence type="inferred from homology"/>
<dbReference type="PANTHER" id="PTHR33258">
    <property type="entry name" value="TRANSPOSASE INSL FOR INSERTION SEQUENCE ELEMENT IS186A-RELATED"/>
    <property type="match status" value="1"/>
</dbReference>
<reference evidence="11" key="1">
    <citation type="journal article" date="2015" name="Genome Announc.">
        <title>Draft Genome Sequence of Bacteroidales Strain TBC1, a Novel Isolate from a Methanogenic Wastewater Treatment System.</title>
        <authorList>
            <person name="Tourlousse D.M."/>
            <person name="Matsuura N."/>
            <person name="Sun L."/>
            <person name="Toyonaga M."/>
            <person name="Kuroda K."/>
            <person name="Ohashi A."/>
            <person name="Cruz R."/>
            <person name="Yamaguchi T."/>
            <person name="Sekiguchi Y."/>
        </authorList>
    </citation>
    <scope>NUCLEOTIDE SEQUENCE [LARGE SCALE GENOMIC DNA]</scope>
    <source>
        <strain evidence="11">TBC1</strain>
    </source>
</reference>
<dbReference type="AlphaFoldDB" id="A0A0S7C066"/>
<comment type="similarity">
    <text evidence="1">Belongs to the transposase 11 family.</text>
</comment>
<dbReference type="OrthoDB" id="7327264at2"/>
<dbReference type="STRING" id="1678841.TBC1_11107"/>
<keyword evidence="3" id="KW-0238">DNA-binding</keyword>
<keyword evidence="4" id="KW-0233">DNA recombination</keyword>
<evidence type="ECO:0000313" key="10">
    <source>
        <dbReference type="EMBL" id="GAP43736.1"/>
    </source>
</evidence>
<keyword evidence="5" id="KW-0812">Transmembrane</keyword>
<evidence type="ECO:0000256" key="4">
    <source>
        <dbReference type="ARBA" id="ARBA00023172"/>
    </source>
</evidence>
<evidence type="ECO:0000313" key="7">
    <source>
        <dbReference type="EMBL" id="GAP41979.1"/>
    </source>
</evidence>
<name>A0A0S7C066_9BACT</name>
<dbReference type="SUPFAM" id="SSF53098">
    <property type="entry name" value="Ribonuclease H-like"/>
    <property type="match status" value="1"/>
</dbReference>
<evidence type="ECO:0000256" key="2">
    <source>
        <dbReference type="ARBA" id="ARBA00022578"/>
    </source>
</evidence>
<dbReference type="EMBL" id="DF968182">
    <property type="protein sequence ID" value="GAP43736.1"/>
    <property type="molecule type" value="Genomic_DNA"/>
</dbReference>